<dbReference type="SUPFAM" id="SSF56784">
    <property type="entry name" value="HAD-like"/>
    <property type="match status" value="1"/>
</dbReference>
<dbReference type="SFLD" id="SFLDG01129">
    <property type="entry name" value="C1.5:_HAD__Beta-PGM__Phosphata"/>
    <property type="match status" value="1"/>
</dbReference>
<evidence type="ECO:0000256" key="4">
    <source>
        <dbReference type="HAMAP-Rule" id="MF_01681"/>
    </source>
</evidence>
<dbReference type="GO" id="GO:0043716">
    <property type="term" value="F:2-hydroxy-3-keto-5-methylthiopentenyl-1-phosphate phosphatase activity"/>
    <property type="evidence" value="ECO:0007669"/>
    <property type="project" value="UniProtKB-UniRule"/>
</dbReference>
<dbReference type="InterPro" id="IPR023943">
    <property type="entry name" value="Enolase-ppase_E1"/>
</dbReference>
<comment type="cofactor">
    <cofactor evidence="4">
        <name>Mg(2+)</name>
        <dbReference type="ChEBI" id="CHEBI:18420"/>
    </cofactor>
    <text evidence="4">Binds 1 Mg(2+) ion per subunit.</text>
</comment>
<dbReference type="UniPathway" id="UPA00904">
    <property type="reaction ID" value="UER00876"/>
</dbReference>
<dbReference type="SFLD" id="SFLDS00003">
    <property type="entry name" value="Haloacid_Dehalogenase"/>
    <property type="match status" value="1"/>
</dbReference>
<sequence>MIKFCGHGLLLDIEGTTSAVAYVYDVMFPYARRELGAYLVKHGKDDALVPVLDQIARDAGAAGYAEWTAGDERPLDRVRDEVVRLMDGDIKATGLKQLQGVIWEDGFKSGELKAHVYPDVAPAIDQWRDTGRDVRIYSSGSIHAQRLFFAHSEAGDLTPHFSGHYDTTTGPKREAASYAAILQDWGLAPGEVLFLSDVVAELDAAAEAGLATALVVRPGNAPVEPGHGHAEIASFSEITLA</sequence>
<dbReference type="Pfam" id="PF00702">
    <property type="entry name" value="Hydrolase"/>
    <property type="match status" value="1"/>
</dbReference>
<evidence type="ECO:0000313" key="5">
    <source>
        <dbReference type="EMBL" id="TWT86211.1"/>
    </source>
</evidence>
<evidence type="ECO:0000256" key="3">
    <source>
        <dbReference type="ARBA" id="ARBA00023167"/>
    </source>
</evidence>
<dbReference type="GO" id="GO:0000287">
    <property type="term" value="F:magnesium ion binding"/>
    <property type="evidence" value="ECO:0007669"/>
    <property type="project" value="UniProtKB-UniRule"/>
</dbReference>
<dbReference type="Gene3D" id="3.40.50.1000">
    <property type="entry name" value="HAD superfamily/HAD-like"/>
    <property type="match status" value="1"/>
</dbReference>
<dbReference type="HAMAP" id="MF_01681">
    <property type="entry name" value="Salvage_MtnC"/>
    <property type="match status" value="1"/>
</dbReference>
<dbReference type="PANTHER" id="PTHR20371">
    <property type="entry name" value="ENOLASE-PHOSPHATASE E1"/>
    <property type="match status" value="1"/>
</dbReference>
<comment type="function">
    <text evidence="4">Bifunctional enzyme that catalyzes the enolization of 2,3-diketo-5-methylthiopentyl-1-phosphate (DK-MTP-1-P) into the intermediate 2-hydroxy-3-keto-5-methylthiopentenyl-1-phosphate (HK-MTPenyl-1-P), which is then dephosphorylated to form the acireductone 1,2-dihydroxy-3-keto-5-methylthiopentene (DHK-MTPene).</text>
</comment>
<gene>
    <name evidence="4 5" type="primary">mtnC</name>
    <name evidence="5" type="ORF">Mal64_39540</name>
</gene>
<proteinExistence type="inferred from homology"/>
<comment type="similarity">
    <text evidence="4">Belongs to the HAD-like hydrolase superfamily. MasA/MtnC family.</text>
</comment>
<comment type="pathway">
    <text evidence="4">Amino-acid biosynthesis; L-methionine biosynthesis via salvage pathway; L-methionine from S-methyl-5-thio-alpha-D-ribose 1-phosphate: step 4/6.</text>
</comment>
<dbReference type="FunFam" id="3.40.50.1000:FF:000079">
    <property type="entry name" value="Enolase-phosphatase E1"/>
    <property type="match status" value="1"/>
</dbReference>
<evidence type="ECO:0000256" key="2">
    <source>
        <dbReference type="ARBA" id="ARBA00022801"/>
    </source>
</evidence>
<dbReference type="EMBL" id="SJPQ01000006">
    <property type="protein sequence ID" value="TWT86211.1"/>
    <property type="molecule type" value="Genomic_DNA"/>
</dbReference>
<dbReference type="Gene3D" id="1.10.720.60">
    <property type="match status" value="1"/>
</dbReference>
<accession>A0A5C5ZH62</accession>
<evidence type="ECO:0000313" key="6">
    <source>
        <dbReference type="Proteomes" id="UP000315440"/>
    </source>
</evidence>
<dbReference type="GO" id="GO:0043874">
    <property type="term" value="F:acireductone synthase activity"/>
    <property type="evidence" value="ECO:0007669"/>
    <property type="project" value="UniProtKB-EC"/>
</dbReference>
<keyword evidence="4" id="KW-0460">Magnesium</keyword>
<keyword evidence="2 4" id="KW-0378">Hydrolase</keyword>
<keyword evidence="6" id="KW-1185">Reference proteome</keyword>
<comment type="subunit">
    <text evidence="4">Monomer.</text>
</comment>
<comment type="caution">
    <text evidence="5">The sequence shown here is derived from an EMBL/GenBank/DDBJ whole genome shotgun (WGS) entry which is preliminary data.</text>
</comment>
<dbReference type="SFLD" id="SFLDF00044">
    <property type="entry name" value="enolase-phosphatase"/>
    <property type="match status" value="1"/>
</dbReference>
<dbReference type="InterPro" id="IPR023214">
    <property type="entry name" value="HAD_sf"/>
</dbReference>
<dbReference type="RefSeq" id="WP_146403558.1">
    <property type="nucleotide sequence ID" value="NZ_SJPQ01000006.1"/>
</dbReference>
<comment type="catalytic activity">
    <reaction evidence="4">
        <text>5-methylsulfanyl-2,3-dioxopentyl phosphate + H2O = 1,2-dihydroxy-5-(methylsulfanyl)pent-1-en-3-one + phosphate</text>
        <dbReference type="Rhea" id="RHEA:21700"/>
        <dbReference type="ChEBI" id="CHEBI:15377"/>
        <dbReference type="ChEBI" id="CHEBI:43474"/>
        <dbReference type="ChEBI" id="CHEBI:49252"/>
        <dbReference type="ChEBI" id="CHEBI:58828"/>
        <dbReference type="EC" id="3.1.3.77"/>
    </reaction>
</comment>
<dbReference type="OrthoDB" id="9797416at2"/>
<name>A0A5C5ZH62_9BACT</name>
<keyword evidence="1 4" id="KW-0028">Amino-acid biosynthesis</keyword>
<dbReference type="Proteomes" id="UP000315440">
    <property type="component" value="Unassembled WGS sequence"/>
</dbReference>
<organism evidence="5 6">
    <name type="scientific">Pseudobythopirellula maris</name>
    <dbReference type="NCBI Taxonomy" id="2527991"/>
    <lineage>
        <taxon>Bacteria</taxon>
        <taxon>Pseudomonadati</taxon>
        <taxon>Planctomycetota</taxon>
        <taxon>Planctomycetia</taxon>
        <taxon>Pirellulales</taxon>
        <taxon>Lacipirellulaceae</taxon>
        <taxon>Pseudobythopirellula</taxon>
    </lineage>
</organism>
<dbReference type="GO" id="GO:0019509">
    <property type="term" value="P:L-methionine salvage from methylthioadenosine"/>
    <property type="evidence" value="ECO:0007669"/>
    <property type="project" value="UniProtKB-UniRule"/>
</dbReference>
<protein>
    <recommendedName>
        <fullName evidence="4">Enolase-phosphatase E1</fullName>
        <ecNumber evidence="4">3.1.3.77</ecNumber>
    </recommendedName>
    <alternativeName>
        <fullName evidence="4">2,3-diketo-5-methylthio-1-phosphopentane phosphatase</fullName>
    </alternativeName>
</protein>
<dbReference type="AlphaFoldDB" id="A0A5C5ZH62"/>
<dbReference type="EC" id="3.1.3.77" evidence="4"/>
<dbReference type="InterPro" id="IPR036412">
    <property type="entry name" value="HAD-like_sf"/>
</dbReference>
<reference evidence="5 6" key="1">
    <citation type="submission" date="2019-02" db="EMBL/GenBank/DDBJ databases">
        <title>Deep-cultivation of Planctomycetes and their phenomic and genomic characterization uncovers novel biology.</title>
        <authorList>
            <person name="Wiegand S."/>
            <person name="Jogler M."/>
            <person name="Boedeker C."/>
            <person name="Pinto D."/>
            <person name="Vollmers J."/>
            <person name="Rivas-Marin E."/>
            <person name="Kohn T."/>
            <person name="Peeters S.H."/>
            <person name="Heuer A."/>
            <person name="Rast P."/>
            <person name="Oberbeckmann S."/>
            <person name="Bunk B."/>
            <person name="Jeske O."/>
            <person name="Meyerdierks A."/>
            <person name="Storesund J.E."/>
            <person name="Kallscheuer N."/>
            <person name="Luecker S."/>
            <person name="Lage O.M."/>
            <person name="Pohl T."/>
            <person name="Merkel B.J."/>
            <person name="Hornburger P."/>
            <person name="Mueller R.-W."/>
            <person name="Bruemmer F."/>
            <person name="Labrenz M."/>
            <person name="Spormann A.M."/>
            <person name="Op Den Camp H."/>
            <person name="Overmann J."/>
            <person name="Amann R."/>
            <person name="Jetten M.S.M."/>
            <person name="Mascher T."/>
            <person name="Medema M.H."/>
            <person name="Devos D.P."/>
            <person name="Kaster A.-K."/>
            <person name="Ovreas L."/>
            <person name="Rohde M."/>
            <person name="Galperin M.Y."/>
            <person name="Jogler C."/>
        </authorList>
    </citation>
    <scope>NUCLEOTIDE SEQUENCE [LARGE SCALE GENOMIC DNA]</scope>
    <source>
        <strain evidence="5 6">Mal64</strain>
    </source>
</reference>
<dbReference type="GO" id="GO:0043715">
    <property type="term" value="F:2,3-diketo-5-methylthiopentyl-1-phosphate enolase activity"/>
    <property type="evidence" value="ECO:0007669"/>
    <property type="project" value="UniProtKB-UniRule"/>
</dbReference>
<evidence type="ECO:0000256" key="1">
    <source>
        <dbReference type="ARBA" id="ARBA00022605"/>
    </source>
</evidence>
<dbReference type="CDD" id="cd01629">
    <property type="entry name" value="HAD_EP"/>
    <property type="match status" value="1"/>
</dbReference>
<keyword evidence="4" id="KW-0479">Metal-binding</keyword>
<dbReference type="SFLD" id="SFLDG01133">
    <property type="entry name" value="C1.5.4:_Enolase-phosphatase_Li"/>
    <property type="match status" value="1"/>
</dbReference>
<comment type="pathway">
    <text evidence="4">Amino-acid biosynthesis; L-methionine biosynthesis via salvage pathway; L-methionine from S-methyl-5-thio-alpha-D-ribose 1-phosphate: step 3/6.</text>
</comment>
<keyword evidence="3 4" id="KW-0486">Methionine biosynthesis</keyword>
<dbReference type="PANTHER" id="PTHR20371:SF1">
    <property type="entry name" value="ENOLASE-PHOSPHATASE E1"/>
    <property type="match status" value="1"/>
</dbReference>
<dbReference type="NCBIfam" id="TIGR01691">
    <property type="entry name" value="enolase-ppase"/>
    <property type="match status" value="1"/>
</dbReference>